<feature type="transmembrane region" description="Helical" evidence="8">
    <location>
        <begin position="399"/>
        <end position="418"/>
    </location>
</feature>
<protein>
    <submittedName>
        <fullName evidence="9">Sodium:solute symporter family protein</fullName>
    </submittedName>
</protein>
<feature type="transmembrane region" description="Helical" evidence="8">
    <location>
        <begin position="321"/>
        <end position="345"/>
    </location>
</feature>
<gene>
    <name evidence="9" type="ORF">QTN89_09830</name>
</gene>
<feature type="transmembrane region" description="Helical" evidence="8">
    <location>
        <begin position="267"/>
        <end position="288"/>
    </location>
</feature>
<comment type="similarity">
    <text evidence="2 7">Belongs to the sodium:solute symporter (SSF) (TC 2.A.21) family.</text>
</comment>
<dbReference type="PANTHER" id="PTHR48086:SF7">
    <property type="entry name" value="SODIUM-SOLUTE SYMPORTER-RELATED"/>
    <property type="match status" value="1"/>
</dbReference>
<comment type="caution">
    <text evidence="9">The sequence shown here is derived from an EMBL/GenBank/DDBJ whole genome shotgun (WGS) entry which is preliminary data.</text>
</comment>
<dbReference type="InterPro" id="IPR001734">
    <property type="entry name" value="Na/solute_symporter"/>
</dbReference>
<feature type="transmembrane region" description="Helical" evidence="8">
    <location>
        <begin position="6"/>
        <end position="25"/>
    </location>
</feature>
<keyword evidence="5 8" id="KW-1133">Transmembrane helix</keyword>
<feature type="transmembrane region" description="Helical" evidence="8">
    <location>
        <begin position="156"/>
        <end position="179"/>
    </location>
</feature>
<evidence type="ECO:0000256" key="2">
    <source>
        <dbReference type="ARBA" id="ARBA00006434"/>
    </source>
</evidence>
<organism evidence="9 10">
    <name type="scientific">Roseiconus lacunae</name>
    <dbReference type="NCBI Taxonomy" id="2605694"/>
    <lineage>
        <taxon>Bacteria</taxon>
        <taxon>Pseudomonadati</taxon>
        <taxon>Planctomycetota</taxon>
        <taxon>Planctomycetia</taxon>
        <taxon>Pirellulales</taxon>
        <taxon>Pirellulaceae</taxon>
        <taxon>Roseiconus</taxon>
    </lineage>
</organism>
<evidence type="ECO:0000256" key="3">
    <source>
        <dbReference type="ARBA" id="ARBA00022448"/>
    </source>
</evidence>
<accession>A0ABT7PGV6</accession>
<evidence type="ECO:0000256" key="5">
    <source>
        <dbReference type="ARBA" id="ARBA00022989"/>
    </source>
</evidence>
<keyword evidence="4 8" id="KW-0812">Transmembrane</keyword>
<evidence type="ECO:0000256" key="4">
    <source>
        <dbReference type="ARBA" id="ARBA00022692"/>
    </source>
</evidence>
<feature type="transmembrane region" description="Helical" evidence="8">
    <location>
        <begin position="76"/>
        <end position="94"/>
    </location>
</feature>
<comment type="subcellular location">
    <subcellularLocation>
        <location evidence="1">Membrane</location>
        <topology evidence="1">Multi-pass membrane protein</topology>
    </subcellularLocation>
</comment>
<feature type="transmembrane region" description="Helical" evidence="8">
    <location>
        <begin position="186"/>
        <end position="210"/>
    </location>
</feature>
<keyword evidence="6 8" id="KW-0472">Membrane</keyword>
<sequence>MLTIAVLLYLALTIGIGLYASRLVGDSKDFMIAGRSLPLYMNFTCVFATWFGAETVLSVSATFANEGLSAIPGDPFGFSVCLVLVAILFAKHFYRLNLLTIGDYYRLRYGKRVEILTSAVIAFSYLGWAAAQFTAFGLVLSVLGKSAGATWMTLKVGIVVGAVVVVIYTALGGMWSVALTDMIQTVVIVIGLLIVAFLVANLAGGFTPVFESARHAGKLQLFPQGGTREWFAYVAGFLTAALGSIPQQDVFQRVTSAKDERTAVRGTLLGGSFYFVFAFVPMFIAYAATVIDPAFMERFASDDEREIQRTLPDLVLTTMPFWAQAIFMGALVSAILSTASGTLLAPANLLVENILRSSRRKLSEKSILLSLRIVVVLFAIIVTVQAIASSKTMYEMVQAAYSIVLAGALVPLVFGIYWKQATTQGALMAIVLGVMVWAVMCFGFGDEFIVPSQLCGLAASVLGMIIGSITPQWVSDKQLQPAARAESFVGD</sequence>
<reference evidence="9 10" key="1">
    <citation type="submission" date="2023-06" db="EMBL/GenBank/DDBJ databases">
        <title>Roseiconus lacunae JC819 isolated from Gulf of Mannar region, Tamil Nadu.</title>
        <authorList>
            <person name="Pk S."/>
            <person name="Ch S."/>
            <person name="Ch V.R."/>
        </authorList>
    </citation>
    <scope>NUCLEOTIDE SEQUENCE [LARGE SCALE GENOMIC DNA]</scope>
    <source>
        <strain evidence="9 10">JC819</strain>
    </source>
</reference>
<dbReference type="InterPro" id="IPR038377">
    <property type="entry name" value="Na/Glc_symporter_sf"/>
</dbReference>
<feature type="transmembrane region" description="Helical" evidence="8">
    <location>
        <begin position="366"/>
        <end position="387"/>
    </location>
</feature>
<dbReference type="InterPro" id="IPR050277">
    <property type="entry name" value="Sodium:Solute_Symporter"/>
</dbReference>
<dbReference type="CDD" id="cd11474">
    <property type="entry name" value="SLC5sbd_CHT"/>
    <property type="match status" value="1"/>
</dbReference>
<feature type="transmembrane region" description="Helical" evidence="8">
    <location>
        <begin position="425"/>
        <end position="445"/>
    </location>
</feature>
<evidence type="ECO:0000256" key="8">
    <source>
        <dbReference type="SAM" id="Phobius"/>
    </source>
</evidence>
<dbReference type="RefSeq" id="WP_289163247.1">
    <property type="nucleotide sequence ID" value="NZ_JASZZN010000006.1"/>
</dbReference>
<feature type="transmembrane region" description="Helical" evidence="8">
    <location>
        <begin position="37"/>
        <end position="64"/>
    </location>
</feature>
<dbReference type="Gene3D" id="1.20.1730.10">
    <property type="entry name" value="Sodium/glucose cotransporter"/>
    <property type="match status" value="1"/>
</dbReference>
<proteinExistence type="inferred from homology"/>
<dbReference type="PROSITE" id="PS50283">
    <property type="entry name" value="NA_SOLUT_SYMP_3"/>
    <property type="match status" value="1"/>
</dbReference>
<feature type="transmembrane region" description="Helical" evidence="8">
    <location>
        <begin position="230"/>
        <end position="246"/>
    </location>
</feature>
<name>A0ABT7PGV6_9BACT</name>
<feature type="transmembrane region" description="Helical" evidence="8">
    <location>
        <begin position="115"/>
        <end position="144"/>
    </location>
</feature>
<evidence type="ECO:0000256" key="1">
    <source>
        <dbReference type="ARBA" id="ARBA00004141"/>
    </source>
</evidence>
<evidence type="ECO:0000313" key="9">
    <source>
        <dbReference type="EMBL" id="MDM4015729.1"/>
    </source>
</evidence>
<keyword evidence="3" id="KW-0813">Transport</keyword>
<evidence type="ECO:0000256" key="6">
    <source>
        <dbReference type="ARBA" id="ARBA00023136"/>
    </source>
</evidence>
<dbReference type="EMBL" id="JASZZN010000006">
    <property type="protein sequence ID" value="MDM4015729.1"/>
    <property type="molecule type" value="Genomic_DNA"/>
</dbReference>
<dbReference type="Proteomes" id="UP001239462">
    <property type="component" value="Unassembled WGS sequence"/>
</dbReference>
<evidence type="ECO:0000256" key="7">
    <source>
        <dbReference type="RuleBase" id="RU362091"/>
    </source>
</evidence>
<dbReference type="Pfam" id="PF00474">
    <property type="entry name" value="SSF"/>
    <property type="match status" value="1"/>
</dbReference>
<evidence type="ECO:0000313" key="10">
    <source>
        <dbReference type="Proteomes" id="UP001239462"/>
    </source>
</evidence>
<feature type="transmembrane region" description="Helical" evidence="8">
    <location>
        <begin position="451"/>
        <end position="474"/>
    </location>
</feature>
<dbReference type="PANTHER" id="PTHR48086">
    <property type="entry name" value="SODIUM/PROLINE SYMPORTER-RELATED"/>
    <property type="match status" value="1"/>
</dbReference>
<keyword evidence="10" id="KW-1185">Reference proteome</keyword>